<sequence length="108" mass="12026">MATKFLGHIPGASRMKSQPPTIYKLSPAEIVPQHGLMMECIFNPSQHSPSETDTFSSNAHSSKDKQRRGGFQEEKPSFLSLFLLCSSFFAKDCFGQPRQCISGNNKGW</sequence>
<name>A0AAV4MN35_9ARAC</name>
<proteinExistence type="predicted"/>
<protein>
    <submittedName>
        <fullName evidence="2">Uncharacterized protein</fullName>
    </submittedName>
</protein>
<feature type="region of interest" description="Disordered" evidence="1">
    <location>
        <begin position="43"/>
        <end position="72"/>
    </location>
</feature>
<keyword evidence="3" id="KW-1185">Reference proteome</keyword>
<dbReference type="EMBL" id="BPLQ01000645">
    <property type="protein sequence ID" value="GIX73783.1"/>
    <property type="molecule type" value="Genomic_DNA"/>
</dbReference>
<comment type="caution">
    <text evidence="2">The sequence shown here is derived from an EMBL/GenBank/DDBJ whole genome shotgun (WGS) entry which is preliminary data.</text>
</comment>
<evidence type="ECO:0000313" key="2">
    <source>
        <dbReference type="EMBL" id="GIX73783.1"/>
    </source>
</evidence>
<evidence type="ECO:0000256" key="1">
    <source>
        <dbReference type="SAM" id="MobiDB-lite"/>
    </source>
</evidence>
<gene>
    <name evidence="2" type="ORF">CDAR_445061</name>
</gene>
<evidence type="ECO:0000313" key="3">
    <source>
        <dbReference type="Proteomes" id="UP001054837"/>
    </source>
</evidence>
<dbReference type="Proteomes" id="UP001054837">
    <property type="component" value="Unassembled WGS sequence"/>
</dbReference>
<accession>A0AAV4MN35</accession>
<organism evidence="2 3">
    <name type="scientific">Caerostris darwini</name>
    <dbReference type="NCBI Taxonomy" id="1538125"/>
    <lineage>
        <taxon>Eukaryota</taxon>
        <taxon>Metazoa</taxon>
        <taxon>Ecdysozoa</taxon>
        <taxon>Arthropoda</taxon>
        <taxon>Chelicerata</taxon>
        <taxon>Arachnida</taxon>
        <taxon>Araneae</taxon>
        <taxon>Araneomorphae</taxon>
        <taxon>Entelegynae</taxon>
        <taxon>Araneoidea</taxon>
        <taxon>Araneidae</taxon>
        <taxon>Caerostris</taxon>
    </lineage>
</organism>
<feature type="compositionally biased region" description="Polar residues" evidence="1">
    <location>
        <begin position="43"/>
        <end position="60"/>
    </location>
</feature>
<reference evidence="2 3" key="1">
    <citation type="submission" date="2021-06" db="EMBL/GenBank/DDBJ databases">
        <title>Caerostris darwini draft genome.</title>
        <authorList>
            <person name="Kono N."/>
            <person name="Arakawa K."/>
        </authorList>
    </citation>
    <scope>NUCLEOTIDE SEQUENCE [LARGE SCALE GENOMIC DNA]</scope>
</reference>
<dbReference type="AlphaFoldDB" id="A0AAV4MN35"/>